<protein>
    <submittedName>
        <fullName evidence="1">Uncharacterized protein</fullName>
    </submittedName>
</protein>
<proteinExistence type="predicted"/>
<evidence type="ECO:0000313" key="1">
    <source>
        <dbReference type="EMBL" id="AMG72436.1"/>
    </source>
</evidence>
<organism evidence="1 2">
    <name type="scientific">Sphingopyxis granuli</name>
    <dbReference type="NCBI Taxonomy" id="267128"/>
    <lineage>
        <taxon>Bacteria</taxon>
        <taxon>Pseudomonadati</taxon>
        <taxon>Pseudomonadota</taxon>
        <taxon>Alphaproteobacteria</taxon>
        <taxon>Sphingomonadales</taxon>
        <taxon>Sphingomonadaceae</taxon>
        <taxon>Sphingopyxis</taxon>
    </lineage>
</organism>
<reference evidence="1 2" key="1">
    <citation type="journal article" date="2016" name="BMC Genomics">
        <title>Genomic analysis of the nitrate-respiring Sphingopyxis granuli (formerly Sphingomonas macrogoltabida) strain TFA.</title>
        <authorList>
            <person name="Garcia-Romero I."/>
            <person name="Perez-Pulido A.J."/>
            <person name="Gonzalez-Flores Y.E."/>
            <person name="Reyes-Ramirez F."/>
            <person name="Santero E."/>
            <person name="Floriano B."/>
        </authorList>
    </citation>
    <scope>NUCLEOTIDE SEQUENCE [LARGE SCALE GENOMIC DNA]</scope>
    <source>
        <strain evidence="1 2">TFA</strain>
    </source>
</reference>
<dbReference type="AlphaFoldDB" id="A0AA86GH35"/>
<sequence>MTSTSGLPSAKTLRLASARRRLRAFIDQIAELGTSDFAHLDGKDALTFIKGYSLELREVLERLTPEASEASVNEACAQTSLMVSRYTDILGFILRSTNVRNAFEMHFPLKRLVETAVSPDARLIMSSEWKFVPFTYPMTLDWLPGFALVGGPAPESDNVLIVPLAGHEIGHSAWRSKQLKDQLMADLVAAIAQTLDDMPAETSLVSNELGVDGVALAKLRDAVLRSAIKQLEEIFCDLFGLFIFGRSFLYAYEYFLAPGWGMRSAYYPSSLDRVRYLIEAAEKLGIAPEADLFEAWGDSIPLKFADGAVIRLADAAVAKIYPALRAITFNILADHGITPPTADATDRVLASLRQHVPDGEGATLPEIVTAGWLLLRERGGLSLDQDIAEYKILNELMLKSVEVSEFKLRVEAHA</sequence>
<dbReference type="KEGG" id="sgi:SGRAN_0038"/>
<keyword evidence="2" id="KW-1185">Reference proteome</keyword>
<dbReference type="Proteomes" id="UP000058599">
    <property type="component" value="Chromosome"/>
</dbReference>
<dbReference type="EMBL" id="CP012199">
    <property type="protein sequence ID" value="AMG72436.1"/>
    <property type="molecule type" value="Genomic_DNA"/>
</dbReference>
<accession>A0AA86GH35</accession>
<name>A0AA86GH35_9SPHN</name>
<gene>
    <name evidence="1" type="ORF">SGRAN_0038</name>
</gene>
<evidence type="ECO:0000313" key="2">
    <source>
        <dbReference type="Proteomes" id="UP000058599"/>
    </source>
</evidence>